<dbReference type="SMART" id="SM00421">
    <property type="entry name" value="HTH_LUXR"/>
    <property type="match status" value="1"/>
</dbReference>
<dbReference type="EMBL" id="PRDS01000005">
    <property type="protein sequence ID" value="PPB80480.1"/>
    <property type="molecule type" value="Genomic_DNA"/>
</dbReference>
<evidence type="ECO:0000313" key="3">
    <source>
        <dbReference type="EMBL" id="PPB80480.1"/>
    </source>
</evidence>
<dbReference type="PROSITE" id="PS50043">
    <property type="entry name" value="HTH_LUXR_2"/>
    <property type="match status" value="1"/>
</dbReference>
<evidence type="ECO:0000256" key="1">
    <source>
        <dbReference type="SAM" id="Phobius"/>
    </source>
</evidence>
<comment type="caution">
    <text evidence="3">The sequence shown here is derived from an EMBL/GenBank/DDBJ whole genome shotgun (WGS) entry which is preliminary data.</text>
</comment>
<proteinExistence type="predicted"/>
<dbReference type="AlphaFoldDB" id="A0A2S5JGC6"/>
<keyword evidence="1" id="KW-0472">Membrane</keyword>
<protein>
    <submittedName>
        <fullName evidence="3">DNA-binding CsgD family transcriptional regulator</fullName>
    </submittedName>
</protein>
<sequence>MRGVATILAVFLVQFICALFFVGDIVASVLGLPIGPMPWEYRELLEVGAAFGLLIGLILGGVLLRRALADRRRAEERLRRASSAFGELLMERFDEWGLTAAERDVALFAIKGLSTAEIAAIRGTSEGTIKAQTNAIYRKAGVSGRPQLISLFLEDLVHDLKPDMETDPSRPAATPGAAD</sequence>
<keyword evidence="1" id="KW-1133">Transmembrane helix</keyword>
<evidence type="ECO:0000313" key="4">
    <source>
        <dbReference type="Proteomes" id="UP000239736"/>
    </source>
</evidence>
<dbReference type="GO" id="GO:0003677">
    <property type="term" value="F:DNA binding"/>
    <property type="evidence" value="ECO:0007669"/>
    <property type="project" value="UniProtKB-KW"/>
</dbReference>
<dbReference type="SUPFAM" id="SSF46894">
    <property type="entry name" value="C-terminal effector domain of the bipartite response regulators"/>
    <property type="match status" value="1"/>
</dbReference>
<evidence type="ECO:0000259" key="2">
    <source>
        <dbReference type="PROSITE" id="PS50043"/>
    </source>
</evidence>
<dbReference type="CDD" id="cd06170">
    <property type="entry name" value="LuxR_C_like"/>
    <property type="match status" value="1"/>
</dbReference>
<feature type="transmembrane region" description="Helical" evidence="1">
    <location>
        <begin position="47"/>
        <end position="64"/>
    </location>
</feature>
<dbReference type="InterPro" id="IPR036388">
    <property type="entry name" value="WH-like_DNA-bd_sf"/>
</dbReference>
<dbReference type="InterPro" id="IPR016032">
    <property type="entry name" value="Sig_transdc_resp-reg_C-effctor"/>
</dbReference>
<keyword evidence="4" id="KW-1185">Reference proteome</keyword>
<gene>
    <name evidence="3" type="ORF">LV82_01829</name>
</gene>
<dbReference type="Proteomes" id="UP000239736">
    <property type="component" value="Unassembled WGS sequence"/>
</dbReference>
<keyword evidence="3" id="KW-0238">DNA-binding</keyword>
<dbReference type="Gene3D" id="1.10.10.10">
    <property type="entry name" value="Winged helix-like DNA-binding domain superfamily/Winged helix DNA-binding domain"/>
    <property type="match status" value="1"/>
</dbReference>
<dbReference type="GO" id="GO:0006355">
    <property type="term" value="P:regulation of DNA-templated transcription"/>
    <property type="evidence" value="ECO:0007669"/>
    <property type="project" value="InterPro"/>
</dbReference>
<feature type="domain" description="HTH luxR-type" evidence="2">
    <location>
        <begin position="91"/>
        <end position="156"/>
    </location>
</feature>
<organism evidence="3 4">
    <name type="scientific">Albidovulum inexpectatum</name>
    <dbReference type="NCBI Taxonomy" id="196587"/>
    <lineage>
        <taxon>Bacteria</taxon>
        <taxon>Pseudomonadati</taxon>
        <taxon>Pseudomonadota</taxon>
        <taxon>Alphaproteobacteria</taxon>
        <taxon>Rhodobacterales</taxon>
        <taxon>Paracoccaceae</taxon>
        <taxon>Albidovulum</taxon>
    </lineage>
</organism>
<dbReference type="RefSeq" id="WP_104070996.1">
    <property type="nucleotide sequence ID" value="NZ_PRDS01000005.1"/>
</dbReference>
<reference evidence="3 4" key="1">
    <citation type="submission" date="2018-01" db="EMBL/GenBank/DDBJ databases">
        <title>Genomic Encyclopedia of Archaeal and Bacterial Type Strains, Phase II (KMG-II): from individual species to whole genera.</title>
        <authorList>
            <person name="Goeker M."/>
        </authorList>
    </citation>
    <scope>NUCLEOTIDE SEQUENCE [LARGE SCALE GENOMIC DNA]</scope>
    <source>
        <strain evidence="3 4">DSM 12048</strain>
    </source>
</reference>
<dbReference type="OrthoDB" id="8277135at2"/>
<dbReference type="InterPro" id="IPR000792">
    <property type="entry name" value="Tscrpt_reg_LuxR_C"/>
</dbReference>
<name>A0A2S5JGC6_9RHOB</name>
<dbReference type="Pfam" id="PF00196">
    <property type="entry name" value="GerE"/>
    <property type="match status" value="1"/>
</dbReference>
<keyword evidence="1" id="KW-0812">Transmembrane</keyword>
<accession>A0A2S5JGC6</accession>